<evidence type="ECO:0000313" key="15">
    <source>
        <dbReference type="EMBL" id="RAR73775.1"/>
    </source>
</evidence>
<dbReference type="GO" id="GO:0015293">
    <property type="term" value="F:symporter activity"/>
    <property type="evidence" value="ECO:0007669"/>
    <property type="project" value="UniProtKB-KW"/>
</dbReference>
<keyword evidence="11" id="KW-0739">Sodium transport</keyword>
<sequence length="562" mass="63772">MKNVLQKKQNKLGTNLFYSKNESWWLIGFSMLLASGIMIEPQLICASLLKGQLSDMWLYWSAAIGAAFSVSFFAHLWRKVPVKTENEFLFFRYSGRGAKILHNFRSLYLGLLVVPFIISFSLLAFSKIFCFIVGIEINLAIGLLTFLIILLTFFNSLRQRLKLDFVLFIVFIVLFLIIMISLFLNTGGLSHLATTVQSSKSNFNIIPSIGSKTFNAFIVFVLVQWWSASILDYPDMNGQKLMAANTSKDLLKSVFIPSLSIVLFRVFLFTLPFMAVCYGYASGSADSELAFTSLFVKVLPSWMLVLVVVVFLIPFLSMVQNTQNWGGSLLVENFYKHAINPNLSAAKAKKFGIIAMIYIIIISGGIAIYADSLVGITKYLFAITAGVGPVFMLRWYWWRINAWSQLSAMLAALIYPPVLDWFYDNNKTLHQLLISLEHNFNIDYYPIKLIILTIAVCITWLSVTFFTAPTEAKILQTFATTIKPGGFWKPFSNSGKTFSKLRLLAWLLQTGNGFLLYFIFWNFLIGSYVLFIVLLLLFVLGFFVSYKLIQKANANYDLESEK</sequence>
<dbReference type="PANTHER" id="PTHR48086">
    <property type="entry name" value="SODIUM/PROLINE SYMPORTER-RELATED"/>
    <property type="match status" value="1"/>
</dbReference>
<evidence type="ECO:0000256" key="13">
    <source>
        <dbReference type="RuleBase" id="RU362091"/>
    </source>
</evidence>
<keyword evidence="9" id="KW-0406">Ion transport</keyword>
<evidence type="ECO:0000256" key="6">
    <source>
        <dbReference type="ARBA" id="ARBA00022847"/>
    </source>
</evidence>
<evidence type="ECO:0000256" key="1">
    <source>
        <dbReference type="ARBA" id="ARBA00004651"/>
    </source>
</evidence>
<dbReference type="InterPro" id="IPR050277">
    <property type="entry name" value="Sodium:Solute_Symporter"/>
</dbReference>
<evidence type="ECO:0000256" key="10">
    <source>
        <dbReference type="ARBA" id="ARBA00023136"/>
    </source>
</evidence>
<dbReference type="AlphaFoldDB" id="A0A328YLR8"/>
<gene>
    <name evidence="15" type="ORF">CLV55_10394</name>
</gene>
<feature type="transmembrane region" description="Helical" evidence="14">
    <location>
        <begin position="24"/>
        <end position="44"/>
    </location>
</feature>
<keyword evidence="6" id="KW-0769">Symport</keyword>
<feature type="transmembrane region" description="Helical" evidence="14">
    <location>
        <begin position="351"/>
        <end position="370"/>
    </location>
</feature>
<feature type="transmembrane region" description="Helical" evidence="14">
    <location>
        <begin position="444"/>
        <end position="466"/>
    </location>
</feature>
<evidence type="ECO:0000256" key="9">
    <source>
        <dbReference type="ARBA" id="ARBA00023065"/>
    </source>
</evidence>
<keyword evidence="8" id="KW-0915">Sodium</keyword>
<evidence type="ECO:0000256" key="3">
    <source>
        <dbReference type="ARBA" id="ARBA00022448"/>
    </source>
</evidence>
<keyword evidence="10 14" id="KW-0472">Membrane</keyword>
<feature type="transmembrane region" description="Helical" evidence="14">
    <location>
        <begin position="254"/>
        <end position="281"/>
    </location>
</feature>
<keyword evidence="16" id="KW-1185">Reference proteome</keyword>
<keyword evidence="4" id="KW-1003">Cell membrane</keyword>
<accession>A0A328YLR8</accession>
<dbReference type="GO" id="GO:0005886">
    <property type="term" value="C:plasma membrane"/>
    <property type="evidence" value="ECO:0007669"/>
    <property type="project" value="UniProtKB-SubCell"/>
</dbReference>
<feature type="transmembrane region" description="Helical" evidence="14">
    <location>
        <begin position="301"/>
        <end position="319"/>
    </location>
</feature>
<feature type="transmembrane region" description="Helical" evidence="14">
    <location>
        <begin position="165"/>
        <end position="184"/>
    </location>
</feature>
<dbReference type="RefSeq" id="WP_112112577.1">
    <property type="nucleotide sequence ID" value="NZ_QLSZ01000003.1"/>
</dbReference>
<protein>
    <submittedName>
        <fullName evidence="15">Na+/proline symporter</fullName>
    </submittedName>
</protein>
<feature type="transmembrane region" description="Helical" evidence="14">
    <location>
        <begin position="376"/>
        <end position="397"/>
    </location>
</feature>
<comment type="subcellular location">
    <subcellularLocation>
        <location evidence="1">Cell membrane</location>
        <topology evidence="1">Multi-pass membrane protein</topology>
    </subcellularLocation>
</comment>
<feature type="transmembrane region" description="Helical" evidence="14">
    <location>
        <begin position="503"/>
        <end position="521"/>
    </location>
</feature>
<proteinExistence type="inferred from homology"/>
<dbReference type="OrthoDB" id="9761931at2"/>
<feature type="transmembrane region" description="Helical" evidence="14">
    <location>
        <begin position="406"/>
        <end position="424"/>
    </location>
</feature>
<dbReference type="GO" id="GO:0006814">
    <property type="term" value="P:sodium ion transport"/>
    <property type="evidence" value="ECO:0007669"/>
    <property type="project" value="UniProtKB-KW"/>
</dbReference>
<dbReference type="InterPro" id="IPR038377">
    <property type="entry name" value="Na/Glc_symporter_sf"/>
</dbReference>
<reference evidence="15 16" key="1">
    <citation type="submission" date="2018-06" db="EMBL/GenBank/DDBJ databases">
        <title>Genomic Encyclopedia of Archaeal and Bacterial Type Strains, Phase II (KMG-II): from individual species to whole genera.</title>
        <authorList>
            <person name="Goeker M."/>
        </authorList>
    </citation>
    <scope>NUCLEOTIDE SEQUENCE [LARGE SCALE GENOMIC DNA]</scope>
    <source>
        <strain evidence="15 16">DSM 25663</strain>
    </source>
</reference>
<dbReference type="PROSITE" id="PS50283">
    <property type="entry name" value="NA_SOLUT_SYMP_3"/>
    <property type="match status" value="1"/>
</dbReference>
<organism evidence="15 16">
    <name type="scientific">Flavobacterium aciduliphilum</name>
    <dbReference type="NCBI Taxonomy" id="1101402"/>
    <lineage>
        <taxon>Bacteria</taxon>
        <taxon>Pseudomonadati</taxon>
        <taxon>Bacteroidota</taxon>
        <taxon>Flavobacteriia</taxon>
        <taxon>Flavobacteriales</taxon>
        <taxon>Flavobacteriaceae</taxon>
        <taxon>Flavobacterium</taxon>
    </lineage>
</organism>
<feature type="transmembrane region" description="Helical" evidence="14">
    <location>
        <begin position="56"/>
        <end position="77"/>
    </location>
</feature>
<evidence type="ECO:0000256" key="11">
    <source>
        <dbReference type="ARBA" id="ARBA00023201"/>
    </source>
</evidence>
<name>A0A328YLR8_9FLAO</name>
<evidence type="ECO:0000256" key="4">
    <source>
        <dbReference type="ARBA" id="ARBA00022475"/>
    </source>
</evidence>
<feature type="transmembrane region" description="Helical" evidence="14">
    <location>
        <begin position="106"/>
        <end position="125"/>
    </location>
</feature>
<evidence type="ECO:0000256" key="8">
    <source>
        <dbReference type="ARBA" id="ARBA00023053"/>
    </source>
</evidence>
<dbReference type="Gene3D" id="1.20.1730.10">
    <property type="entry name" value="Sodium/glucose cotransporter"/>
    <property type="match status" value="1"/>
</dbReference>
<dbReference type="InterPro" id="IPR001734">
    <property type="entry name" value="Na/solute_symporter"/>
</dbReference>
<feature type="transmembrane region" description="Helical" evidence="14">
    <location>
        <begin position="214"/>
        <end position="233"/>
    </location>
</feature>
<dbReference type="Proteomes" id="UP000248840">
    <property type="component" value="Unassembled WGS sequence"/>
</dbReference>
<keyword evidence="5 14" id="KW-0812">Transmembrane</keyword>
<keyword evidence="3" id="KW-0813">Transport</keyword>
<feature type="transmembrane region" description="Helical" evidence="14">
    <location>
        <begin position="527"/>
        <end position="546"/>
    </location>
</feature>
<dbReference type="PANTHER" id="PTHR48086:SF3">
    <property type="entry name" value="SODIUM_PROLINE SYMPORTER"/>
    <property type="match status" value="1"/>
</dbReference>
<feature type="transmembrane region" description="Helical" evidence="14">
    <location>
        <begin position="131"/>
        <end position="153"/>
    </location>
</feature>
<dbReference type="EMBL" id="QLSZ01000003">
    <property type="protein sequence ID" value="RAR73775.1"/>
    <property type="molecule type" value="Genomic_DNA"/>
</dbReference>
<comment type="similarity">
    <text evidence="2 13">Belongs to the sodium:solute symporter (SSF) (TC 2.A.21) family.</text>
</comment>
<comment type="catalytic activity">
    <reaction evidence="12">
        <text>L-proline(in) + Na(+)(in) = L-proline(out) + Na(+)(out)</text>
        <dbReference type="Rhea" id="RHEA:28967"/>
        <dbReference type="ChEBI" id="CHEBI:29101"/>
        <dbReference type="ChEBI" id="CHEBI:60039"/>
    </reaction>
</comment>
<evidence type="ECO:0000313" key="16">
    <source>
        <dbReference type="Proteomes" id="UP000248840"/>
    </source>
</evidence>
<evidence type="ECO:0000256" key="14">
    <source>
        <dbReference type="SAM" id="Phobius"/>
    </source>
</evidence>
<evidence type="ECO:0000256" key="2">
    <source>
        <dbReference type="ARBA" id="ARBA00006434"/>
    </source>
</evidence>
<evidence type="ECO:0000256" key="12">
    <source>
        <dbReference type="ARBA" id="ARBA00033708"/>
    </source>
</evidence>
<evidence type="ECO:0000256" key="7">
    <source>
        <dbReference type="ARBA" id="ARBA00022989"/>
    </source>
</evidence>
<keyword evidence="7 14" id="KW-1133">Transmembrane helix</keyword>
<dbReference type="Pfam" id="PF00474">
    <property type="entry name" value="SSF"/>
    <property type="match status" value="1"/>
</dbReference>
<comment type="caution">
    <text evidence="15">The sequence shown here is derived from an EMBL/GenBank/DDBJ whole genome shotgun (WGS) entry which is preliminary data.</text>
</comment>
<evidence type="ECO:0000256" key="5">
    <source>
        <dbReference type="ARBA" id="ARBA00022692"/>
    </source>
</evidence>